<protein>
    <submittedName>
        <fullName evidence="1">Uncharacterized protein</fullName>
    </submittedName>
</protein>
<organism evidence="1">
    <name type="scientific">viral metagenome</name>
    <dbReference type="NCBI Taxonomy" id="1070528"/>
    <lineage>
        <taxon>unclassified sequences</taxon>
        <taxon>metagenomes</taxon>
        <taxon>organismal metagenomes</taxon>
    </lineage>
</organism>
<dbReference type="AlphaFoldDB" id="A0A6M3M6I3"/>
<reference evidence="1" key="1">
    <citation type="submission" date="2020-03" db="EMBL/GenBank/DDBJ databases">
        <title>The deep terrestrial virosphere.</title>
        <authorList>
            <person name="Holmfeldt K."/>
            <person name="Nilsson E."/>
            <person name="Simone D."/>
            <person name="Lopez-Fernandez M."/>
            <person name="Wu X."/>
            <person name="de Brujin I."/>
            <person name="Lundin D."/>
            <person name="Andersson A."/>
            <person name="Bertilsson S."/>
            <person name="Dopson M."/>
        </authorList>
    </citation>
    <scope>NUCLEOTIDE SEQUENCE</scope>
    <source>
        <strain evidence="1">MM171B01053</strain>
    </source>
</reference>
<proteinExistence type="predicted"/>
<dbReference type="EMBL" id="MT143810">
    <property type="protein sequence ID" value="QJB02834.1"/>
    <property type="molecule type" value="Genomic_DNA"/>
</dbReference>
<accession>A0A6M3M6I3</accession>
<name>A0A6M3M6I3_9ZZZZ</name>
<evidence type="ECO:0000313" key="1">
    <source>
        <dbReference type="EMBL" id="QJB02834.1"/>
    </source>
</evidence>
<sequence>MITDEDIRDVTEAFVQIANKTGMLEEVMSDYQDKRSLAIKIMGSRFKTGFIFKDGRIRMLSDLDTPTVAVSMDKDMYWNIINSESSGIARARIFTAVFTEESIIVEPPPGVSGGALHIENVIKVFNSISKTVMG</sequence>
<gene>
    <name evidence="1" type="ORF">MM171B01053_0004</name>
</gene>